<evidence type="ECO:0008006" key="4">
    <source>
        <dbReference type="Google" id="ProtNLM"/>
    </source>
</evidence>
<feature type="domain" description="Creatinase N-terminal" evidence="2">
    <location>
        <begin position="30"/>
        <end position="167"/>
    </location>
</feature>
<dbReference type="SUPFAM" id="SSF53092">
    <property type="entry name" value="Creatinase/prolidase N-terminal domain"/>
    <property type="match status" value="1"/>
</dbReference>
<reference evidence="3" key="1">
    <citation type="submission" date="2018-05" db="EMBL/GenBank/DDBJ databases">
        <authorList>
            <person name="Lanie J.A."/>
            <person name="Ng W.-L."/>
            <person name="Kazmierczak K.M."/>
            <person name="Andrzejewski T.M."/>
            <person name="Davidsen T.M."/>
            <person name="Wayne K.J."/>
            <person name="Tettelin H."/>
            <person name="Glass J.I."/>
            <person name="Rusch D."/>
            <person name="Podicherti R."/>
            <person name="Tsui H.-C.T."/>
            <person name="Winkler M.E."/>
        </authorList>
    </citation>
    <scope>NUCLEOTIDE SEQUENCE</scope>
</reference>
<organism evidence="3">
    <name type="scientific">marine metagenome</name>
    <dbReference type="NCBI Taxonomy" id="408172"/>
    <lineage>
        <taxon>unclassified sequences</taxon>
        <taxon>metagenomes</taxon>
        <taxon>ecological metagenomes</taxon>
    </lineage>
</organism>
<evidence type="ECO:0000313" key="3">
    <source>
        <dbReference type="EMBL" id="SVB10207.1"/>
    </source>
</evidence>
<dbReference type="Gene3D" id="3.90.230.10">
    <property type="entry name" value="Creatinase/methionine aminopeptidase superfamily"/>
    <property type="match status" value="1"/>
</dbReference>
<protein>
    <recommendedName>
        <fullName evidence="4">Peptidase M24 domain-containing protein</fullName>
    </recommendedName>
</protein>
<dbReference type="Gene3D" id="3.40.350.10">
    <property type="entry name" value="Creatinase/prolidase N-terminal domain"/>
    <property type="match status" value="1"/>
</dbReference>
<evidence type="ECO:0000259" key="1">
    <source>
        <dbReference type="Pfam" id="PF00557"/>
    </source>
</evidence>
<dbReference type="EMBL" id="UINC01028721">
    <property type="protein sequence ID" value="SVB10207.1"/>
    <property type="molecule type" value="Genomic_DNA"/>
</dbReference>
<dbReference type="InterPro" id="IPR050659">
    <property type="entry name" value="Peptidase_M24B"/>
</dbReference>
<dbReference type="InterPro" id="IPR000587">
    <property type="entry name" value="Creatinase_N"/>
</dbReference>
<dbReference type="Pfam" id="PF01321">
    <property type="entry name" value="Creatinase_N"/>
    <property type="match status" value="1"/>
</dbReference>
<dbReference type="Pfam" id="PF00557">
    <property type="entry name" value="Peptidase_M24"/>
    <property type="match status" value="1"/>
</dbReference>
<dbReference type="InterPro" id="IPR000994">
    <property type="entry name" value="Pept_M24"/>
</dbReference>
<evidence type="ECO:0000259" key="2">
    <source>
        <dbReference type="Pfam" id="PF01321"/>
    </source>
</evidence>
<feature type="domain" description="Peptidase M24" evidence="1">
    <location>
        <begin position="175"/>
        <end position="390"/>
    </location>
</feature>
<dbReference type="InterPro" id="IPR036005">
    <property type="entry name" value="Creatinase/aminopeptidase-like"/>
</dbReference>
<accession>A0A382BAH2</accession>
<gene>
    <name evidence="3" type="ORF">METZ01_LOCUS163061</name>
</gene>
<dbReference type="SUPFAM" id="SSF55920">
    <property type="entry name" value="Creatinase/aminopeptidase"/>
    <property type="match status" value="1"/>
</dbReference>
<sequence length="406" mass="44756">MATKPGDQDMSSEPHLMGAESEMLPLFQKRTQELQRRLKDEGIDMLIITNIDSIYYFSAYWGDLGLEFGRPTLLTVANNGDVALITPGSESLMAQALTWIDDLRLYSDGVGEEWRDPLRRLLGENPQKLCIAVEKDDIPAVISNYLNQELTNQRVDGTPIIAKMRVIKSAEERNMIRQAGQVAVAMGIGGRDAMAVGVPEYEVSLACMNAGTRKAAEIIAAEDQDALMSPMIHNLQAVQSGRFTSYTHLHPRVKKLAHGDPVYMCFCSICHFKQFKIGYDREYFVGSVDDETARTYNTAIEAQAASLHEMRPGAIAEDVHKAADDVYQSAGFAPSYRTGRALGYSSLEEPQLKYGDKTPLETGMVFAVDGGVTVPDVFGARVGDTVIVTDDGIEIVTEYPRELTVL</sequence>
<dbReference type="CDD" id="cd01066">
    <property type="entry name" value="APP_MetAP"/>
    <property type="match status" value="1"/>
</dbReference>
<proteinExistence type="predicted"/>
<dbReference type="InterPro" id="IPR029149">
    <property type="entry name" value="Creatin/AminoP/Spt16_N"/>
</dbReference>
<dbReference type="AlphaFoldDB" id="A0A382BAH2"/>
<dbReference type="PANTHER" id="PTHR46112">
    <property type="entry name" value="AMINOPEPTIDASE"/>
    <property type="match status" value="1"/>
</dbReference>
<dbReference type="PANTHER" id="PTHR46112:SF2">
    <property type="entry name" value="XAA-PRO AMINOPEPTIDASE P-RELATED"/>
    <property type="match status" value="1"/>
</dbReference>
<name>A0A382BAH2_9ZZZZ</name>